<dbReference type="FunFam" id="3.40.20.10:FF:000002">
    <property type="entry name" value="Gelsolin"/>
    <property type="match status" value="1"/>
</dbReference>
<dbReference type="CDD" id="cd11290">
    <property type="entry name" value="gelsolin_S1_like"/>
    <property type="match status" value="1"/>
</dbReference>
<dbReference type="InterPro" id="IPR007122">
    <property type="entry name" value="Villin/Gelsolin"/>
</dbReference>
<dbReference type="AlphaFoldDB" id="A0A9Q0YIZ8"/>
<comment type="subcellular location">
    <subcellularLocation>
        <location evidence="1">Cytoplasm</location>
        <location evidence="1">Cytoskeleton</location>
    </subcellularLocation>
</comment>
<comment type="similarity">
    <text evidence="2">Belongs to the villin/gelsolin family.</text>
</comment>
<dbReference type="GO" id="GO:0008154">
    <property type="term" value="P:actin polymerization or depolymerization"/>
    <property type="evidence" value="ECO:0007669"/>
    <property type="project" value="TreeGrafter"/>
</dbReference>
<dbReference type="GO" id="GO:0005737">
    <property type="term" value="C:cytoplasm"/>
    <property type="evidence" value="ECO:0007669"/>
    <property type="project" value="TreeGrafter"/>
</dbReference>
<dbReference type="CDD" id="cd11291">
    <property type="entry name" value="gelsolin_S6_like"/>
    <property type="match status" value="1"/>
</dbReference>
<evidence type="ECO:0000256" key="1">
    <source>
        <dbReference type="ARBA" id="ARBA00004245"/>
    </source>
</evidence>
<proteinExistence type="inferred from homology"/>
<keyword evidence="5" id="KW-0677">Repeat</keyword>
<dbReference type="Pfam" id="PF02209">
    <property type="entry name" value="VHP"/>
    <property type="match status" value="1"/>
</dbReference>
<evidence type="ECO:0000313" key="11">
    <source>
        <dbReference type="Proteomes" id="UP001152320"/>
    </source>
</evidence>
<dbReference type="Gene3D" id="3.40.20.10">
    <property type="entry name" value="Severin"/>
    <property type="match status" value="6"/>
</dbReference>
<dbReference type="FunFam" id="3.40.20.10:FF:000001">
    <property type="entry name" value="Gelsolin"/>
    <property type="match status" value="1"/>
</dbReference>
<dbReference type="GO" id="GO:0015629">
    <property type="term" value="C:actin cytoskeleton"/>
    <property type="evidence" value="ECO:0007669"/>
    <property type="project" value="TreeGrafter"/>
</dbReference>
<dbReference type="CDD" id="cd11289">
    <property type="entry name" value="gelsolin_S2_like"/>
    <property type="match status" value="1"/>
</dbReference>
<evidence type="ECO:0000256" key="6">
    <source>
        <dbReference type="ARBA" id="ARBA00022837"/>
    </source>
</evidence>
<dbReference type="EMBL" id="JAIZAY010000023">
    <property type="protein sequence ID" value="KAJ8019636.1"/>
    <property type="molecule type" value="Genomic_DNA"/>
</dbReference>
<dbReference type="FunFam" id="3.40.20.10:FF:000005">
    <property type="entry name" value="Gelsolin"/>
    <property type="match status" value="1"/>
</dbReference>
<dbReference type="PROSITE" id="PS51089">
    <property type="entry name" value="HP"/>
    <property type="match status" value="1"/>
</dbReference>
<feature type="domain" description="HP" evidence="9">
    <location>
        <begin position="775"/>
        <end position="837"/>
    </location>
</feature>
<gene>
    <name evidence="10" type="ORF">HOLleu_41295</name>
</gene>
<evidence type="ECO:0000256" key="7">
    <source>
        <dbReference type="ARBA" id="ARBA00023203"/>
    </source>
</evidence>
<organism evidence="10 11">
    <name type="scientific">Holothuria leucospilota</name>
    <name type="common">Black long sea cucumber</name>
    <name type="synonym">Mertensiothuria leucospilota</name>
    <dbReference type="NCBI Taxonomy" id="206669"/>
    <lineage>
        <taxon>Eukaryota</taxon>
        <taxon>Metazoa</taxon>
        <taxon>Echinodermata</taxon>
        <taxon>Eleutherozoa</taxon>
        <taxon>Echinozoa</taxon>
        <taxon>Holothuroidea</taxon>
        <taxon>Aspidochirotacea</taxon>
        <taxon>Aspidochirotida</taxon>
        <taxon>Holothuriidae</taxon>
        <taxon>Holothuria</taxon>
    </lineage>
</organism>
<dbReference type="OrthoDB" id="6375767at2759"/>
<dbReference type="GO" id="GO:0051015">
    <property type="term" value="F:actin filament binding"/>
    <property type="evidence" value="ECO:0007669"/>
    <property type="project" value="InterPro"/>
</dbReference>
<dbReference type="PANTHER" id="PTHR11977">
    <property type="entry name" value="VILLIN"/>
    <property type="match status" value="1"/>
</dbReference>
<keyword evidence="4" id="KW-0963">Cytoplasm</keyword>
<keyword evidence="11" id="KW-1185">Reference proteome</keyword>
<dbReference type="GO" id="GO:0005546">
    <property type="term" value="F:phosphatidylinositol-4,5-bisphosphate binding"/>
    <property type="evidence" value="ECO:0007669"/>
    <property type="project" value="TreeGrafter"/>
</dbReference>
<dbReference type="SUPFAM" id="SSF47050">
    <property type="entry name" value="VHP, Villin headpiece domain"/>
    <property type="match status" value="1"/>
</dbReference>
<keyword evidence="7" id="KW-0009">Actin-binding</keyword>
<dbReference type="PRINTS" id="PR00597">
    <property type="entry name" value="GELSOLIN"/>
</dbReference>
<dbReference type="PANTHER" id="PTHR11977:SF123">
    <property type="entry name" value="GELSOLIN"/>
    <property type="match status" value="1"/>
</dbReference>
<dbReference type="GO" id="GO:0051016">
    <property type="term" value="P:barbed-end actin filament capping"/>
    <property type="evidence" value="ECO:0007669"/>
    <property type="project" value="TreeGrafter"/>
</dbReference>
<evidence type="ECO:0000256" key="8">
    <source>
        <dbReference type="ARBA" id="ARBA00023212"/>
    </source>
</evidence>
<reference evidence="10" key="1">
    <citation type="submission" date="2021-10" db="EMBL/GenBank/DDBJ databases">
        <title>Tropical sea cucumber genome reveals ecological adaptation and Cuvierian tubules defense mechanism.</title>
        <authorList>
            <person name="Chen T."/>
        </authorList>
    </citation>
    <scope>NUCLEOTIDE SEQUENCE</scope>
    <source>
        <strain evidence="10">Nanhai2018</strain>
        <tissue evidence="10">Muscle</tissue>
    </source>
</reference>
<evidence type="ECO:0000259" key="9">
    <source>
        <dbReference type="PROSITE" id="PS51089"/>
    </source>
</evidence>
<keyword evidence="8" id="KW-0206">Cytoskeleton</keyword>
<dbReference type="Pfam" id="PF00626">
    <property type="entry name" value="Gelsolin"/>
    <property type="match status" value="6"/>
</dbReference>
<name>A0A9Q0YIZ8_HOLLE</name>
<dbReference type="InterPro" id="IPR003128">
    <property type="entry name" value="Villin_headpiece"/>
</dbReference>
<dbReference type="InterPro" id="IPR036886">
    <property type="entry name" value="Villin_headpiece_dom_sf"/>
</dbReference>
<dbReference type="SMART" id="SM00153">
    <property type="entry name" value="VHP"/>
    <property type="match status" value="1"/>
</dbReference>
<evidence type="ECO:0000256" key="3">
    <source>
        <dbReference type="ARBA" id="ARBA00022467"/>
    </source>
</evidence>
<keyword evidence="6" id="KW-0106">Calcium</keyword>
<dbReference type="SUPFAM" id="SSF55753">
    <property type="entry name" value="Actin depolymerizing proteins"/>
    <property type="match status" value="6"/>
</dbReference>
<evidence type="ECO:0000256" key="2">
    <source>
        <dbReference type="ARBA" id="ARBA00008418"/>
    </source>
</evidence>
<dbReference type="CDD" id="cd11292">
    <property type="entry name" value="gelsolin_S3_like"/>
    <property type="match status" value="1"/>
</dbReference>
<evidence type="ECO:0000256" key="4">
    <source>
        <dbReference type="ARBA" id="ARBA00022490"/>
    </source>
</evidence>
<keyword evidence="3" id="KW-0117">Actin capping</keyword>
<dbReference type="InterPro" id="IPR007123">
    <property type="entry name" value="Gelsolin-like_dom"/>
</dbReference>
<dbReference type="Gene3D" id="1.10.950.10">
    <property type="entry name" value="Villin headpiece domain"/>
    <property type="match status" value="1"/>
</dbReference>
<evidence type="ECO:0000313" key="10">
    <source>
        <dbReference type="EMBL" id="KAJ8019636.1"/>
    </source>
</evidence>
<dbReference type="CDD" id="cd11288">
    <property type="entry name" value="gelsolin_S5_like"/>
    <property type="match status" value="1"/>
</dbReference>
<dbReference type="SMART" id="SM00262">
    <property type="entry name" value="GEL"/>
    <property type="match status" value="6"/>
</dbReference>
<dbReference type="InterPro" id="IPR029006">
    <property type="entry name" value="ADF-H/Gelsolin-like_dom_sf"/>
</dbReference>
<accession>A0A9Q0YIZ8</accession>
<dbReference type="CDD" id="cd11293">
    <property type="entry name" value="gelsolin_S4_like"/>
    <property type="match status" value="1"/>
</dbReference>
<sequence length="837" mass="93855">MDPAFKDAGKKAGMKIWRIENMKVVPIKTEDYGYFFTGDSYICLKTQASGSSFIHDIHFWLGKETSQDEAGVAAYKTVELDDALGGGPVQHREVQEHESQKFLSYFKKGIKYLKGGIASGFKHVERNKAEKRLFKVKGKRNIRVLQVDFKWESFNQGDVFIIDLGPVIYVWNGKDSNRIERLKGVQTATNIRDDERGGRAHVKFVEGSASQYDEIITNALGPPAGIKDAAEAEEDEAFSRKHASNTKLYRVSDESGSLVVTEVAAKPLKQSMLDTNDCFIVDQGASGIFVWKGKNATKQERQNAFKNAVGFIKAKKLPPHTEVTTVPEGAEPAQFKAIFKDWKDKGDTVGKGQTHNVGRGIAQVKQLKFDSSKLHQAKSSDFEKDPELAARYNMPDDGSGKVEIWRIEDFEMVKLEPNLHGQFFGGDSYVVLYTYQVRGREQYIIYYWLGNHSTTDEKGSAALHATQLDDKYNGAPVQVRVTQGKEPNHFLQLFKGKLIVHMGGKASGFKNSKQEEMAYQGGTRVFHIRGTNDYNTRAVEVPAAASSLNSNDIFVIQTSNNVFLWCGKGGSGDERELAKNVAKQISPVNDFTIVAEGSEPSEFWEGLGGKGEYASDEKLYQEVPSYQPRLFHCSNAKGTFHVEEIFDFTQEDLIEDDVMLLDTHSEIFVWIGKNSNKEEKEQAMTTAKEYVETDPSGRDLEATSLIIIKQGFEPLNFTGYFHAWDPKLFENTQIGQNAVSEEDLRKKLDKQNATITVSLVSMTDELLPKKKEDSLDSYPNYPLEDLKNNPAADVDASKKELYLSEADFQKAFGMDYAAFSKLPGWKKTNLKKKAGLF</sequence>
<comment type="caution">
    <text evidence="10">The sequence shown here is derived from an EMBL/GenBank/DDBJ whole genome shotgun (WGS) entry which is preliminary data.</text>
</comment>
<evidence type="ECO:0000256" key="5">
    <source>
        <dbReference type="ARBA" id="ARBA00022737"/>
    </source>
</evidence>
<protein>
    <submittedName>
        <fullName evidence="10">Villin-1</fullName>
    </submittedName>
</protein>
<dbReference type="Proteomes" id="UP001152320">
    <property type="component" value="Chromosome 23"/>
</dbReference>
<dbReference type="GO" id="GO:0051014">
    <property type="term" value="P:actin filament severing"/>
    <property type="evidence" value="ECO:0007669"/>
    <property type="project" value="TreeGrafter"/>
</dbReference>